<evidence type="ECO:0000313" key="5">
    <source>
        <dbReference type="Proteomes" id="UP000676601"/>
    </source>
</evidence>
<organism evidence="4 5">
    <name type="scientific">Paenibacillus cineris</name>
    <dbReference type="NCBI Taxonomy" id="237530"/>
    <lineage>
        <taxon>Bacteria</taxon>
        <taxon>Bacillati</taxon>
        <taxon>Bacillota</taxon>
        <taxon>Bacilli</taxon>
        <taxon>Bacillales</taxon>
        <taxon>Paenibacillaceae</taxon>
        <taxon>Paenibacillus</taxon>
    </lineage>
</organism>
<dbReference type="InterPro" id="IPR013196">
    <property type="entry name" value="HTH_11"/>
</dbReference>
<feature type="domain" description="HTH deoR-type" evidence="3">
    <location>
        <begin position="2"/>
        <end position="57"/>
    </location>
</feature>
<dbReference type="Pfam" id="PF13280">
    <property type="entry name" value="WYL"/>
    <property type="match status" value="1"/>
</dbReference>
<dbReference type="InterPro" id="IPR036388">
    <property type="entry name" value="WH-like_DNA-bd_sf"/>
</dbReference>
<dbReference type="InterPro" id="IPR057727">
    <property type="entry name" value="WCX_dom"/>
</dbReference>
<evidence type="ECO:0000259" key="3">
    <source>
        <dbReference type="PROSITE" id="PS51000"/>
    </source>
</evidence>
<sequence>MKIDRLLAIVTLLLGRDRISGKELAERFEVSVRTICRDIDAINKAGIPIVSYTGNAGGYGLIDHYKLDRQLLTFEELFVIETALNGMLSSLDDQKIQLLMDKVQALIVKAERDQMQEHKQKMIVDFNPWGHGRSEQDKIEQLRGAIKDNLMVEFDYPNTIGEYHARKIEPMTIALKGYHWYVYGYCTTRNNYRIFRLSRINNLRIALESFVRRDKTIEDFEDLWNDRGPVTHLELHFQPQVRTRVQDYFQAESITHLPDGSLQVKGEFLEDSWLYDTILSFGPNVLVLEPEHIRAEIADRVRRTAQLYDK</sequence>
<dbReference type="PANTHER" id="PTHR34580:SF1">
    <property type="entry name" value="PROTEIN PAFC"/>
    <property type="match status" value="1"/>
</dbReference>
<dbReference type="InterPro" id="IPR001034">
    <property type="entry name" value="DeoR_HTH"/>
</dbReference>
<dbReference type="Pfam" id="PF08279">
    <property type="entry name" value="HTH_11"/>
    <property type="match status" value="1"/>
</dbReference>
<dbReference type="Gene3D" id="1.10.10.10">
    <property type="entry name" value="Winged helix-like DNA-binding domain superfamily/Winged helix DNA-binding domain"/>
    <property type="match status" value="1"/>
</dbReference>
<evidence type="ECO:0000313" key="4">
    <source>
        <dbReference type="EMBL" id="GIO52849.1"/>
    </source>
</evidence>
<dbReference type="Pfam" id="PF25583">
    <property type="entry name" value="WCX"/>
    <property type="match status" value="1"/>
</dbReference>
<evidence type="ECO:0000256" key="1">
    <source>
        <dbReference type="ARBA" id="ARBA00023015"/>
    </source>
</evidence>
<comment type="caution">
    <text evidence="4">The sequence shown here is derived from an EMBL/GenBank/DDBJ whole genome shotgun (WGS) entry which is preliminary data.</text>
</comment>
<keyword evidence="5" id="KW-1185">Reference proteome</keyword>
<dbReference type="PROSITE" id="PS52050">
    <property type="entry name" value="WYL"/>
    <property type="match status" value="1"/>
</dbReference>
<proteinExistence type="predicted"/>
<dbReference type="RefSeq" id="WP_212983049.1">
    <property type="nucleotide sequence ID" value="NZ_BORU01000001.1"/>
</dbReference>
<keyword evidence="2" id="KW-0804">Transcription</keyword>
<accession>A0ABQ4L8E0</accession>
<dbReference type="PANTHER" id="PTHR34580">
    <property type="match status" value="1"/>
</dbReference>
<dbReference type="EMBL" id="BORU01000001">
    <property type="protein sequence ID" value="GIO52849.1"/>
    <property type="molecule type" value="Genomic_DNA"/>
</dbReference>
<gene>
    <name evidence="4" type="ORF">J21TS7_11670</name>
</gene>
<dbReference type="PROSITE" id="PS51000">
    <property type="entry name" value="HTH_DEOR_2"/>
    <property type="match status" value="1"/>
</dbReference>
<dbReference type="PIRSF" id="PIRSF016838">
    <property type="entry name" value="PafC"/>
    <property type="match status" value="1"/>
</dbReference>
<evidence type="ECO:0000256" key="2">
    <source>
        <dbReference type="ARBA" id="ARBA00023163"/>
    </source>
</evidence>
<name>A0ABQ4L8E0_9BACL</name>
<dbReference type="SUPFAM" id="SSF46785">
    <property type="entry name" value="Winged helix' DNA-binding domain"/>
    <property type="match status" value="1"/>
</dbReference>
<dbReference type="InterPro" id="IPR051534">
    <property type="entry name" value="CBASS_pafABC_assoc_protein"/>
</dbReference>
<dbReference type="Proteomes" id="UP000676601">
    <property type="component" value="Unassembled WGS sequence"/>
</dbReference>
<reference evidence="4 5" key="1">
    <citation type="submission" date="2021-03" db="EMBL/GenBank/DDBJ databases">
        <title>Antimicrobial resistance genes in bacteria isolated from Japanese honey, and their potential for conferring macrolide and lincosamide resistance in the American foulbrood pathogen Paenibacillus larvae.</title>
        <authorList>
            <person name="Okamoto M."/>
            <person name="Kumagai M."/>
            <person name="Kanamori H."/>
            <person name="Takamatsu D."/>
        </authorList>
    </citation>
    <scope>NUCLEOTIDE SEQUENCE [LARGE SCALE GENOMIC DNA]</scope>
    <source>
        <strain evidence="4 5">J21TS7</strain>
    </source>
</reference>
<dbReference type="InterPro" id="IPR026881">
    <property type="entry name" value="WYL_dom"/>
</dbReference>
<protein>
    <submittedName>
        <fullName evidence="4">DeoR family transcriptional regulator</fullName>
    </submittedName>
</protein>
<keyword evidence="1" id="KW-0805">Transcription regulation</keyword>
<dbReference type="InterPro" id="IPR028349">
    <property type="entry name" value="PafC-like"/>
</dbReference>
<dbReference type="InterPro" id="IPR036390">
    <property type="entry name" value="WH_DNA-bd_sf"/>
</dbReference>